<feature type="compositionally biased region" description="Low complexity" evidence="1">
    <location>
        <begin position="286"/>
        <end position="296"/>
    </location>
</feature>
<organism evidence="2 3">
    <name type="scientific">Penicillium angulare</name>
    <dbReference type="NCBI Taxonomy" id="116970"/>
    <lineage>
        <taxon>Eukaryota</taxon>
        <taxon>Fungi</taxon>
        <taxon>Dikarya</taxon>
        <taxon>Ascomycota</taxon>
        <taxon>Pezizomycotina</taxon>
        <taxon>Eurotiomycetes</taxon>
        <taxon>Eurotiomycetidae</taxon>
        <taxon>Eurotiales</taxon>
        <taxon>Aspergillaceae</taxon>
        <taxon>Penicillium</taxon>
    </lineage>
</organism>
<dbReference type="PANTHER" id="PTHR36721:SF1">
    <property type="entry name" value="OS04G0446401 PROTEIN"/>
    <property type="match status" value="1"/>
</dbReference>
<feature type="region of interest" description="Disordered" evidence="1">
    <location>
        <begin position="602"/>
        <end position="713"/>
    </location>
</feature>
<evidence type="ECO:0000313" key="2">
    <source>
        <dbReference type="EMBL" id="KAJ5087407.1"/>
    </source>
</evidence>
<gene>
    <name evidence="2" type="ORF">N7456_011023</name>
</gene>
<dbReference type="OrthoDB" id="4367133at2759"/>
<dbReference type="Proteomes" id="UP001149165">
    <property type="component" value="Unassembled WGS sequence"/>
</dbReference>
<name>A0A9W9K0B5_9EURO</name>
<dbReference type="AlphaFoldDB" id="A0A9W9K0B5"/>
<evidence type="ECO:0000256" key="1">
    <source>
        <dbReference type="SAM" id="MobiDB-lite"/>
    </source>
</evidence>
<protein>
    <submittedName>
        <fullName evidence="2">Uncharacterized protein</fullName>
    </submittedName>
</protein>
<feature type="compositionally biased region" description="Basic residues" evidence="1">
    <location>
        <begin position="270"/>
        <end position="285"/>
    </location>
</feature>
<feature type="region of interest" description="Disordered" evidence="1">
    <location>
        <begin position="162"/>
        <end position="320"/>
    </location>
</feature>
<feature type="compositionally biased region" description="Low complexity" evidence="1">
    <location>
        <begin position="227"/>
        <end position="238"/>
    </location>
</feature>
<feature type="compositionally biased region" description="Polar residues" evidence="1">
    <location>
        <begin position="185"/>
        <end position="196"/>
    </location>
</feature>
<sequence>MAVISRVAPNHFGDAYIDSKKEKVRQAEWIQHLPLATQRAWNVFPNTQEEEQWPEYRAIISREAGPDGYMGLHFAAHELPVEDYNTGTWQRRERYFNASIYDDDDDEDTALERSFQYNAALREQLLRSDNPQPRKEDYISAALKLLTAGQGLGFTHQEAHEGDQAATGVNVNKPDNGIDGPIWPIQQSPLTRSSLPSLHRAVPPSINDSDEETPAQLPFPIPPPIDLIPSHPSSHPPSSSSPPYSPSFESPYPISKPTLSESMSGGFSKAKAKKNKGRKKGKKNSATKAGPSANSAPLPPLPSAEESVERLSSPASPVSTCTAIHLGTSSQTDVAPQLAEELVAEKRPQDIIASDSETTEPHLSPARHAGSDRSSPHLSSTPLEAEPEVPANVPAASLVVPGAPLIVSGVPESWWSSEDQLPSCPEWDMNLHHHGKHCMFWIHEDGHTEEVDITTLDREDAPECLFCIGCRQHRPEKLCWCSECLTLTRWCCCAHYPSYCNYPGQQEAYERYLQQFGRDCALVFPNPPASEAEGEPRSPYETEEVPADFAGLTDTSDHAVSPIPDDDETIKAPDDNEEASTVCAYHSDTSVPAWIPISEARQVTKSPDKKEEAVTVCAGHDGTSPPAVPEMTEVLPTKPKKKKKRRKQWPKGEGKMKTRNNRTTPTDSTPSPGPSPPQDPTSNQTTAVETLSLKNTPKPTPKASPSPTTWDVPKLFTPIEGALGSVEEPDFLWEFAEESSFVWKRKPPTVVRRMSWPVSHLAIDEKFVDS</sequence>
<dbReference type="EMBL" id="JAPQKH010000007">
    <property type="protein sequence ID" value="KAJ5087407.1"/>
    <property type="molecule type" value="Genomic_DNA"/>
</dbReference>
<reference evidence="2" key="1">
    <citation type="submission" date="2022-11" db="EMBL/GenBank/DDBJ databases">
        <authorList>
            <person name="Petersen C."/>
        </authorList>
    </citation>
    <scope>NUCLEOTIDE SEQUENCE</scope>
    <source>
        <strain evidence="2">IBT 30069</strain>
    </source>
</reference>
<comment type="caution">
    <text evidence="2">The sequence shown here is derived from an EMBL/GenBank/DDBJ whole genome shotgun (WGS) entry which is preliminary data.</text>
</comment>
<feature type="compositionally biased region" description="Pro residues" evidence="1">
    <location>
        <begin position="217"/>
        <end position="226"/>
    </location>
</feature>
<accession>A0A9W9K0B5</accession>
<evidence type="ECO:0000313" key="3">
    <source>
        <dbReference type="Proteomes" id="UP001149165"/>
    </source>
</evidence>
<feature type="compositionally biased region" description="Basic residues" evidence="1">
    <location>
        <begin position="638"/>
        <end position="649"/>
    </location>
</feature>
<reference evidence="2" key="2">
    <citation type="journal article" date="2023" name="IMA Fungus">
        <title>Comparative genomic study of the Penicillium genus elucidates a diverse pangenome and 15 lateral gene transfer events.</title>
        <authorList>
            <person name="Petersen C."/>
            <person name="Sorensen T."/>
            <person name="Nielsen M.R."/>
            <person name="Sondergaard T.E."/>
            <person name="Sorensen J.L."/>
            <person name="Fitzpatrick D.A."/>
            <person name="Frisvad J.C."/>
            <person name="Nielsen K.L."/>
        </authorList>
    </citation>
    <scope>NUCLEOTIDE SEQUENCE</scope>
    <source>
        <strain evidence="2">IBT 30069</strain>
    </source>
</reference>
<keyword evidence="3" id="KW-1185">Reference proteome</keyword>
<feature type="region of interest" description="Disordered" evidence="1">
    <location>
        <begin position="347"/>
        <end position="388"/>
    </location>
</feature>
<feature type="compositionally biased region" description="Polar residues" evidence="1">
    <location>
        <begin position="683"/>
        <end position="695"/>
    </location>
</feature>
<dbReference type="PANTHER" id="PTHR36721">
    <property type="entry name" value="PROLINE-RICH FAMILY PROTEIN"/>
    <property type="match status" value="1"/>
</dbReference>
<proteinExistence type="predicted"/>
<feature type="compositionally biased region" description="Low complexity" evidence="1">
    <location>
        <begin position="246"/>
        <end position="255"/>
    </location>
</feature>